<gene>
    <name evidence="2" type="ORF">EOE18_18320</name>
</gene>
<keyword evidence="3" id="KW-1185">Reference proteome</keyword>
<sequence>APECDTIILRRVNRLDQFPLAADPRPPFMAVALVDCETTGLSHETDEIIDLAVVLLKIDAYGRVVQILGSAQSLRRPVEATISAKISRLTGITPADVADVHFDPAPFEQLL</sequence>
<dbReference type="Gene3D" id="3.30.420.10">
    <property type="entry name" value="Ribonuclease H-like superfamily/Ribonuclease H"/>
    <property type="match status" value="1"/>
</dbReference>
<dbReference type="GO" id="GO:0006259">
    <property type="term" value="P:DNA metabolic process"/>
    <property type="evidence" value="ECO:0007669"/>
    <property type="project" value="UniProtKB-ARBA"/>
</dbReference>
<dbReference type="Proteomes" id="UP000282837">
    <property type="component" value="Unassembled WGS sequence"/>
</dbReference>
<dbReference type="InterPro" id="IPR012337">
    <property type="entry name" value="RNaseH-like_sf"/>
</dbReference>
<dbReference type="InterPro" id="IPR013520">
    <property type="entry name" value="Ribonucl_H"/>
</dbReference>
<dbReference type="EMBL" id="SACO01000062">
    <property type="protein sequence ID" value="RVU00777.1"/>
    <property type="molecule type" value="Genomic_DNA"/>
</dbReference>
<accession>A0A437MSZ4</accession>
<dbReference type="RefSeq" id="WP_281278054.1">
    <property type="nucleotide sequence ID" value="NZ_SACO01000062.1"/>
</dbReference>
<dbReference type="GO" id="GO:0004527">
    <property type="term" value="F:exonuclease activity"/>
    <property type="evidence" value="ECO:0007669"/>
    <property type="project" value="UniProtKB-ARBA"/>
</dbReference>
<feature type="domain" description="Exonuclease" evidence="1">
    <location>
        <begin position="34"/>
        <end position="99"/>
    </location>
</feature>
<comment type="caution">
    <text evidence="2">The sequence shown here is derived from an EMBL/GenBank/DDBJ whole genome shotgun (WGS) entry which is preliminary data.</text>
</comment>
<evidence type="ECO:0000313" key="2">
    <source>
        <dbReference type="EMBL" id="RVU00777.1"/>
    </source>
</evidence>
<proteinExistence type="predicted"/>
<dbReference type="SUPFAM" id="SSF53098">
    <property type="entry name" value="Ribonuclease H-like"/>
    <property type="match status" value="1"/>
</dbReference>
<reference evidence="2 3" key="1">
    <citation type="submission" date="2019-01" db="EMBL/GenBank/DDBJ databases">
        <authorList>
            <person name="Chen W.-M."/>
        </authorList>
    </citation>
    <scope>NUCLEOTIDE SEQUENCE [LARGE SCALE GENOMIC DNA]</scope>
    <source>
        <strain evidence="2 3">FSY-9</strain>
    </source>
</reference>
<dbReference type="InterPro" id="IPR036397">
    <property type="entry name" value="RNaseH_sf"/>
</dbReference>
<protein>
    <submittedName>
        <fullName evidence="2">DNA polymerase III subunit epsilon</fullName>
    </submittedName>
</protein>
<feature type="non-terminal residue" evidence="2">
    <location>
        <position position="1"/>
    </location>
</feature>
<evidence type="ECO:0000313" key="3">
    <source>
        <dbReference type="Proteomes" id="UP000282837"/>
    </source>
</evidence>
<dbReference type="GO" id="GO:0003676">
    <property type="term" value="F:nucleic acid binding"/>
    <property type="evidence" value="ECO:0007669"/>
    <property type="project" value="InterPro"/>
</dbReference>
<name>A0A437MSZ4_9SPHN</name>
<organism evidence="2 3">
    <name type="scientific">Novosphingobium umbonatum</name>
    <dbReference type="NCBI Taxonomy" id="1908524"/>
    <lineage>
        <taxon>Bacteria</taxon>
        <taxon>Pseudomonadati</taxon>
        <taxon>Pseudomonadota</taxon>
        <taxon>Alphaproteobacteria</taxon>
        <taxon>Sphingomonadales</taxon>
        <taxon>Sphingomonadaceae</taxon>
        <taxon>Novosphingobium</taxon>
    </lineage>
</organism>
<dbReference type="AlphaFoldDB" id="A0A437MSZ4"/>
<feature type="non-terminal residue" evidence="2">
    <location>
        <position position="111"/>
    </location>
</feature>
<evidence type="ECO:0000259" key="1">
    <source>
        <dbReference type="Pfam" id="PF00929"/>
    </source>
</evidence>
<dbReference type="Pfam" id="PF00929">
    <property type="entry name" value="RNase_T"/>
    <property type="match status" value="1"/>
</dbReference>